<accession>A0A0L8GY92</accession>
<dbReference type="InterPro" id="IPR039902">
    <property type="entry name" value="CCDC148/CCDC112"/>
</dbReference>
<evidence type="ECO:0000256" key="2">
    <source>
        <dbReference type="SAM" id="Coils"/>
    </source>
</evidence>
<keyword evidence="1 2" id="KW-0175">Coiled coil</keyword>
<dbReference type="EMBL" id="KQ420035">
    <property type="protein sequence ID" value="KOF81550.1"/>
    <property type="molecule type" value="Genomic_DNA"/>
</dbReference>
<evidence type="ECO:0000313" key="3">
    <source>
        <dbReference type="EMBL" id="KOF81550.1"/>
    </source>
</evidence>
<dbReference type="PANTHER" id="PTHR21549">
    <property type="entry name" value="MUTATED IN BLADDER CANCER 1"/>
    <property type="match status" value="1"/>
</dbReference>
<reference evidence="3" key="1">
    <citation type="submission" date="2015-07" db="EMBL/GenBank/DDBJ databases">
        <title>MeaNS - Measles Nucleotide Surveillance Program.</title>
        <authorList>
            <person name="Tran T."/>
            <person name="Druce J."/>
        </authorList>
    </citation>
    <scope>NUCLEOTIDE SEQUENCE</scope>
    <source>
        <strain evidence="3">UCB-OBI-ISO-001</strain>
        <tissue evidence="3">Gonad</tissue>
    </source>
</reference>
<organism evidence="3">
    <name type="scientific">Octopus bimaculoides</name>
    <name type="common">California two-spotted octopus</name>
    <dbReference type="NCBI Taxonomy" id="37653"/>
    <lineage>
        <taxon>Eukaryota</taxon>
        <taxon>Metazoa</taxon>
        <taxon>Spiralia</taxon>
        <taxon>Lophotrochozoa</taxon>
        <taxon>Mollusca</taxon>
        <taxon>Cephalopoda</taxon>
        <taxon>Coleoidea</taxon>
        <taxon>Octopodiformes</taxon>
        <taxon>Octopoda</taxon>
        <taxon>Incirrata</taxon>
        <taxon>Octopodidae</taxon>
        <taxon>Octopus</taxon>
    </lineage>
</organism>
<dbReference type="STRING" id="37653.A0A0L8GY92"/>
<protein>
    <recommendedName>
        <fullName evidence="4">Coiled-coil domain-containing protein 112</fullName>
    </recommendedName>
</protein>
<feature type="coiled-coil region" evidence="2">
    <location>
        <begin position="61"/>
        <end position="144"/>
    </location>
</feature>
<gene>
    <name evidence="3" type="ORF">OCBIM_22026385mg</name>
</gene>
<dbReference type="OrthoDB" id="2152435at2759"/>
<evidence type="ECO:0000256" key="1">
    <source>
        <dbReference type="ARBA" id="ARBA00023054"/>
    </source>
</evidence>
<evidence type="ECO:0008006" key="4">
    <source>
        <dbReference type="Google" id="ProtNLM"/>
    </source>
</evidence>
<feature type="coiled-coil region" evidence="2">
    <location>
        <begin position="7"/>
        <end position="34"/>
    </location>
</feature>
<sequence length="473" mass="56493">MATLTVNPALASKKVDLKKELQKLRAQFLTIQRERDVILYGKRVSNRKEFLPLQEVDKKSNEEIKAEKHMLKQNLAKIQSMVSQFRKEMKMIRPSPEFVEKLKNVMEETEQSLSEFKENQRKSYEELMKEEKLTSLEIQALEKKFESWSRSGEVQINFEIGSKNQSKTSGPSSRDIMVDLPPEVANFDKYVLQNGGHQGGWDDYDHETFLRYRIKYKKKKTFLEQVLPALPGRCTEDVEQHIVWYEQYLQLNQEKKDAINRWKGLKLKEKQSSKEIFPDEEDKSKKLALQKKLEEERQQKLIQLQQWKSQQATEKAKEENLKMKEKLAEERKKEKEKKKKLELRKYVQEYREAKSRELMELKRQEERQEMIEAEARRRFASLEVVRFREMDRLKTAKKIEKAKQKEEMAERKEKRLESLRKQVEVEVQRDPSRLFQPTAGWKERLKDNTSSNVTVPLQQIPHRAIPSWRAGLY</sequence>
<dbReference type="PANTHER" id="PTHR21549:SF0">
    <property type="entry name" value="COILED-COIL DOMAIN-CONTAINING PROTEIN 112"/>
    <property type="match status" value="1"/>
</dbReference>
<dbReference type="AlphaFoldDB" id="A0A0L8GY92"/>
<proteinExistence type="predicted"/>
<feature type="coiled-coil region" evidence="2">
    <location>
        <begin position="290"/>
        <end position="429"/>
    </location>
</feature>
<name>A0A0L8GY92_OCTBM</name>